<dbReference type="Pfam" id="PF03988">
    <property type="entry name" value="DUF347"/>
    <property type="match status" value="3"/>
</dbReference>
<dbReference type="HOGENOM" id="CLU_070268_0_1_11"/>
<dbReference type="RefSeq" id="WP_013872987.1">
    <property type="nucleotide sequence ID" value="NC_015656.1"/>
</dbReference>
<keyword evidence="3" id="KW-1185">Reference proteome</keyword>
<dbReference type="eggNOG" id="COG4705">
    <property type="taxonomic scope" value="Bacteria"/>
</dbReference>
<feature type="transmembrane region" description="Helical" evidence="1">
    <location>
        <begin position="221"/>
        <end position="243"/>
    </location>
</feature>
<gene>
    <name evidence="2" type="ordered locus">FsymDg_1564</name>
</gene>
<protein>
    <recommendedName>
        <fullName evidence="4">Membrane-anchored protein</fullName>
    </recommendedName>
</protein>
<reference evidence="2 3" key="1">
    <citation type="submission" date="2011-05" db="EMBL/GenBank/DDBJ databases">
        <title>Complete sequence of chromosome of Frankia symbiont of Datisca glomerata.</title>
        <authorList>
            <consortium name="US DOE Joint Genome Institute"/>
            <person name="Lucas S."/>
            <person name="Han J."/>
            <person name="Lapidus A."/>
            <person name="Cheng J.-F."/>
            <person name="Goodwin L."/>
            <person name="Pitluck S."/>
            <person name="Peters L."/>
            <person name="Mikhailova N."/>
            <person name="Chertkov O."/>
            <person name="Teshima H."/>
            <person name="Han C."/>
            <person name="Tapia R."/>
            <person name="Land M."/>
            <person name="Hauser L."/>
            <person name="Kyrpides N."/>
            <person name="Ivanova N."/>
            <person name="Pagani I."/>
            <person name="Berry A."/>
            <person name="Pawlowski K."/>
            <person name="Persson T."/>
            <person name="Vanden Heuvel B."/>
            <person name="Benson D."/>
            <person name="Woyke T."/>
        </authorList>
    </citation>
    <scope>NUCLEOTIDE SEQUENCE [LARGE SCALE GENOMIC DNA]</scope>
    <source>
        <strain evidence="3">4085684</strain>
    </source>
</reference>
<dbReference type="InterPro" id="IPR007136">
    <property type="entry name" value="DUF347"/>
</dbReference>
<accession>F8B3S9</accession>
<feature type="transmembrane region" description="Helical" evidence="1">
    <location>
        <begin position="191"/>
        <end position="209"/>
    </location>
</feature>
<keyword evidence="1" id="KW-0472">Membrane</keyword>
<feature type="transmembrane region" description="Helical" evidence="1">
    <location>
        <begin position="43"/>
        <end position="66"/>
    </location>
</feature>
<proteinExistence type="predicted"/>
<dbReference type="Proteomes" id="UP000001549">
    <property type="component" value="Chromosome"/>
</dbReference>
<dbReference type="EMBL" id="CP002801">
    <property type="protein sequence ID" value="AEH09024.1"/>
    <property type="molecule type" value="Genomic_DNA"/>
</dbReference>
<sequence>MPSSSHSRTHGREPIAPKVPKITALFWVVKILTTGMGEATSDYLAHLSLVLAGAVGILGFTLALWLQFRARSYSAPVYWFAVMMVAVFGTMAADGPPIGHIGSTVFYIVVLATVFYAWHRREGTLSIHSIVTRRRETYYWLTVLATFALGTATGDLTADSLHFGYLPSAILFTAVILVPAVAWWRFGLSEVVAFWSAYVVTRPLGASFADWLGKPAGRSGVGLGDGLVALAALIVIVVLVGYLTVTRGGIQRGAVESAVVGGGGTSNDDVNAPGLPRQARSWFSRVEVD</sequence>
<dbReference type="KEGG" id="fsy:FsymDg_1564"/>
<evidence type="ECO:0000313" key="3">
    <source>
        <dbReference type="Proteomes" id="UP000001549"/>
    </source>
</evidence>
<feature type="transmembrane region" description="Helical" evidence="1">
    <location>
        <begin position="98"/>
        <end position="118"/>
    </location>
</feature>
<organism evidence="2 3">
    <name type="scientific">Candidatus Protofrankia datiscae</name>
    <dbReference type="NCBI Taxonomy" id="2716812"/>
    <lineage>
        <taxon>Bacteria</taxon>
        <taxon>Bacillati</taxon>
        <taxon>Actinomycetota</taxon>
        <taxon>Actinomycetes</taxon>
        <taxon>Frankiales</taxon>
        <taxon>Frankiaceae</taxon>
        <taxon>Protofrankia</taxon>
    </lineage>
</organism>
<dbReference type="STRING" id="656024.FsymDg_1564"/>
<keyword evidence="1" id="KW-0812">Transmembrane</keyword>
<keyword evidence="1" id="KW-1133">Transmembrane helix</keyword>
<evidence type="ECO:0000313" key="2">
    <source>
        <dbReference type="EMBL" id="AEH09024.1"/>
    </source>
</evidence>
<feature type="transmembrane region" description="Helical" evidence="1">
    <location>
        <begin position="164"/>
        <end position="184"/>
    </location>
</feature>
<feature type="transmembrane region" description="Helical" evidence="1">
    <location>
        <begin position="138"/>
        <end position="158"/>
    </location>
</feature>
<name>F8B3S9_9ACTN</name>
<dbReference type="AlphaFoldDB" id="F8B3S9"/>
<evidence type="ECO:0000256" key="1">
    <source>
        <dbReference type="SAM" id="Phobius"/>
    </source>
</evidence>
<feature type="transmembrane region" description="Helical" evidence="1">
    <location>
        <begin position="73"/>
        <end position="92"/>
    </location>
</feature>
<evidence type="ECO:0008006" key="4">
    <source>
        <dbReference type="Google" id="ProtNLM"/>
    </source>
</evidence>